<evidence type="ECO:0000313" key="2">
    <source>
        <dbReference type="EMBL" id="JAE32257.1"/>
    </source>
</evidence>
<proteinExistence type="predicted"/>
<protein>
    <submittedName>
        <fullName evidence="2">Uncharacterized protein</fullName>
    </submittedName>
</protein>
<name>A0A0A9H689_ARUDO</name>
<sequence length="98" mass="10961">MTGRRIHCHGSRAASSSSGRSEQRSTTRSGWPHSTWTAMHTIGISIWNEAMVSHRGRNSNTSVTSDLGRQFATILWESSARCARRGLWRTTRTGSWPC</sequence>
<dbReference type="EMBL" id="GBRH01165639">
    <property type="protein sequence ID" value="JAE32257.1"/>
    <property type="molecule type" value="Transcribed_RNA"/>
</dbReference>
<evidence type="ECO:0000256" key="1">
    <source>
        <dbReference type="SAM" id="MobiDB-lite"/>
    </source>
</evidence>
<feature type="compositionally biased region" description="Low complexity" evidence="1">
    <location>
        <begin position="11"/>
        <end position="29"/>
    </location>
</feature>
<organism evidence="2">
    <name type="scientific">Arundo donax</name>
    <name type="common">Giant reed</name>
    <name type="synonym">Donax arundinaceus</name>
    <dbReference type="NCBI Taxonomy" id="35708"/>
    <lineage>
        <taxon>Eukaryota</taxon>
        <taxon>Viridiplantae</taxon>
        <taxon>Streptophyta</taxon>
        <taxon>Embryophyta</taxon>
        <taxon>Tracheophyta</taxon>
        <taxon>Spermatophyta</taxon>
        <taxon>Magnoliopsida</taxon>
        <taxon>Liliopsida</taxon>
        <taxon>Poales</taxon>
        <taxon>Poaceae</taxon>
        <taxon>PACMAD clade</taxon>
        <taxon>Arundinoideae</taxon>
        <taxon>Arundineae</taxon>
        <taxon>Arundo</taxon>
    </lineage>
</organism>
<feature type="compositionally biased region" description="Basic residues" evidence="1">
    <location>
        <begin position="1"/>
        <end position="10"/>
    </location>
</feature>
<accession>A0A0A9H689</accession>
<dbReference type="AlphaFoldDB" id="A0A0A9H689"/>
<reference evidence="2" key="2">
    <citation type="journal article" date="2015" name="Data Brief">
        <title>Shoot transcriptome of the giant reed, Arundo donax.</title>
        <authorList>
            <person name="Barrero R.A."/>
            <person name="Guerrero F.D."/>
            <person name="Moolhuijzen P."/>
            <person name="Goolsby J.A."/>
            <person name="Tidwell J."/>
            <person name="Bellgard S.E."/>
            <person name="Bellgard M.I."/>
        </authorList>
    </citation>
    <scope>NUCLEOTIDE SEQUENCE</scope>
    <source>
        <tissue evidence="2">Shoot tissue taken approximately 20 cm above the soil surface</tissue>
    </source>
</reference>
<feature type="region of interest" description="Disordered" evidence="1">
    <location>
        <begin position="1"/>
        <end position="34"/>
    </location>
</feature>
<reference evidence="2" key="1">
    <citation type="submission" date="2014-09" db="EMBL/GenBank/DDBJ databases">
        <authorList>
            <person name="Magalhaes I.L.F."/>
            <person name="Oliveira U."/>
            <person name="Santos F.R."/>
            <person name="Vidigal T.H.D.A."/>
            <person name="Brescovit A.D."/>
            <person name="Santos A.J."/>
        </authorList>
    </citation>
    <scope>NUCLEOTIDE SEQUENCE</scope>
    <source>
        <tissue evidence="2">Shoot tissue taken approximately 20 cm above the soil surface</tissue>
    </source>
</reference>